<evidence type="ECO:0000313" key="2">
    <source>
        <dbReference type="Proteomes" id="UP001156703"/>
    </source>
</evidence>
<keyword evidence="2" id="KW-1185">Reference proteome</keyword>
<evidence type="ECO:0008006" key="3">
    <source>
        <dbReference type="Google" id="ProtNLM"/>
    </source>
</evidence>
<name>A0ABQ5Z6I9_9SPHN</name>
<dbReference type="EMBL" id="BSOO01000011">
    <property type="protein sequence ID" value="GLR47631.1"/>
    <property type="molecule type" value="Genomic_DNA"/>
</dbReference>
<proteinExistence type="predicted"/>
<dbReference type="Proteomes" id="UP001156703">
    <property type="component" value="Unassembled WGS sequence"/>
</dbReference>
<reference evidence="2" key="1">
    <citation type="journal article" date="2019" name="Int. J. Syst. Evol. Microbiol.">
        <title>The Global Catalogue of Microorganisms (GCM) 10K type strain sequencing project: providing services to taxonomists for standard genome sequencing and annotation.</title>
        <authorList>
            <consortium name="The Broad Institute Genomics Platform"/>
            <consortium name="The Broad Institute Genome Sequencing Center for Infectious Disease"/>
            <person name="Wu L."/>
            <person name="Ma J."/>
        </authorList>
    </citation>
    <scope>NUCLEOTIDE SEQUENCE [LARGE SCALE GENOMIC DNA]</scope>
    <source>
        <strain evidence="2">NBRC 102146</strain>
    </source>
</reference>
<accession>A0ABQ5Z6I9</accession>
<protein>
    <recommendedName>
        <fullName evidence="3">Transcriptional regulator</fullName>
    </recommendedName>
</protein>
<sequence>MRGGFDTLRLTGEALYGERWQRPLSRDLGVSDRMVRYWSAGDHPKPSDLNTKLAALLRAREGQLQQVIGLIKQLENEES</sequence>
<evidence type="ECO:0000313" key="1">
    <source>
        <dbReference type="EMBL" id="GLR47631.1"/>
    </source>
</evidence>
<comment type="caution">
    <text evidence="1">The sequence shown here is derived from an EMBL/GenBank/DDBJ whole genome shotgun (WGS) entry which is preliminary data.</text>
</comment>
<gene>
    <name evidence="1" type="ORF">GCM10007925_13440</name>
</gene>
<organism evidence="1 2">
    <name type="scientific">Sphingomonas astaxanthinifaciens DSM 22298</name>
    <dbReference type="NCBI Taxonomy" id="1123267"/>
    <lineage>
        <taxon>Bacteria</taxon>
        <taxon>Pseudomonadati</taxon>
        <taxon>Pseudomonadota</taxon>
        <taxon>Alphaproteobacteria</taxon>
        <taxon>Sphingomonadales</taxon>
        <taxon>Sphingomonadaceae</taxon>
        <taxon>Sphingomonas</taxon>
    </lineage>
</organism>